<protein>
    <submittedName>
        <fullName evidence="2">Uncharacterized protein</fullName>
    </submittedName>
</protein>
<evidence type="ECO:0000256" key="1">
    <source>
        <dbReference type="SAM" id="Coils"/>
    </source>
</evidence>
<dbReference type="AlphaFoldDB" id="A0A4U2Y2B1"/>
<gene>
    <name evidence="2" type="ORF">E8L90_03245</name>
</gene>
<reference evidence="2 3" key="1">
    <citation type="submission" date="2019-04" db="EMBL/GenBank/DDBJ databases">
        <title>Whole genome sequencing of Brevibacillus sp. TGS2-1.</title>
        <authorList>
            <person name="Choi A."/>
        </authorList>
    </citation>
    <scope>NUCLEOTIDE SEQUENCE [LARGE SCALE GENOMIC DNA]</scope>
    <source>
        <strain evidence="2 3">TGS2-1</strain>
    </source>
</reference>
<evidence type="ECO:0000313" key="3">
    <source>
        <dbReference type="Proteomes" id="UP000307841"/>
    </source>
</evidence>
<feature type="coiled-coil region" evidence="1">
    <location>
        <begin position="15"/>
        <end position="145"/>
    </location>
</feature>
<accession>A0A4U2Y2B1</accession>
<evidence type="ECO:0000313" key="2">
    <source>
        <dbReference type="EMBL" id="TKI54536.1"/>
    </source>
</evidence>
<dbReference type="OrthoDB" id="2468387at2"/>
<dbReference type="EMBL" id="SZNK01000001">
    <property type="protein sequence ID" value="TKI54536.1"/>
    <property type="molecule type" value="Genomic_DNA"/>
</dbReference>
<name>A0A4U2Y2B1_9BACL</name>
<keyword evidence="3" id="KW-1185">Reference proteome</keyword>
<organism evidence="2 3">
    <name type="scientific">Brevibacillus antibioticus</name>
    <dbReference type="NCBI Taxonomy" id="2570228"/>
    <lineage>
        <taxon>Bacteria</taxon>
        <taxon>Bacillati</taxon>
        <taxon>Bacillota</taxon>
        <taxon>Bacilli</taxon>
        <taxon>Bacillales</taxon>
        <taxon>Paenibacillaceae</taxon>
        <taxon>Brevibacillus</taxon>
    </lineage>
</organism>
<sequence length="201" mass="23892">MFGNKSLQQHVDEFLEKVREREGKIQSKIEELESQLESLMDKVNEQTSAMIELEIAGDDRGAEKILKSNRQMQLQIEEIKYRIQEYQAQFAKTQQYEKSLEKVKAAAIQAKKERSEKMTMYKKQEEELEQQMEELKKTKEQVILDWRVAHHSDIEGGLINLAPYIDRRARKISYPENKEFIRSWLDGESIEKYFSKPMEKQ</sequence>
<dbReference type="Proteomes" id="UP000307841">
    <property type="component" value="Unassembled WGS sequence"/>
</dbReference>
<proteinExistence type="predicted"/>
<dbReference type="RefSeq" id="WP_137027973.1">
    <property type="nucleotide sequence ID" value="NZ_SZNK01000001.1"/>
</dbReference>
<comment type="caution">
    <text evidence="2">The sequence shown here is derived from an EMBL/GenBank/DDBJ whole genome shotgun (WGS) entry which is preliminary data.</text>
</comment>
<keyword evidence="1" id="KW-0175">Coiled coil</keyword>